<dbReference type="Pfam" id="PF13570">
    <property type="entry name" value="Beta-prop_ACSF4"/>
    <property type="match status" value="1"/>
</dbReference>
<dbReference type="InterPro" id="IPR018391">
    <property type="entry name" value="PQQ_b-propeller_rpt"/>
</dbReference>
<dbReference type="Gene3D" id="2.130.10.10">
    <property type="entry name" value="YVTN repeat-like/Quinoprotein amine dehydrogenase"/>
    <property type="match status" value="1"/>
</dbReference>
<dbReference type="InterPro" id="IPR011047">
    <property type="entry name" value="Quinoprotein_ADH-like_sf"/>
</dbReference>
<evidence type="ECO:0000313" key="3">
    <source>
        <dbReference type="EnsemblMetazoa" id="OVOC7756.1"/>
    </source>
</evidence>
<dbReference type="PANTHER" id="PTHR44394:SF1">
    <property type="entry name" value="BETA-ALANINE-ACTIVATING ENZYME"/>
    <property type="match status" value="1"/>
</dbReference>
<reference evidence="4" key="1">
    <citation type="submission" date="2013-10" db="EMBL/GenBank/DDBJ databases">
        <title>Genome sequencing of Onchocerca volvulus.</title>
        <authorList>
            <person name="Cotton J."/>
            <person name="Tsai J."/>
            <person name="Stanley E."/>
            <person name="Tracey A."/>
            <person name="Holroyd N."/>
            <person name="Lustigman S."/>
            <person name="Berriman M."/>
        </authorList>
    </citation>
    <scope>NUCLEOTIDE SEQUENCE</scope>
</reference>
<dbReference type="InterPro" id="IPR015943">
    <property type="entry name" value="WD40/YVTN_repeat-like_dom_sf"/>
</dbReference>
<name>A0A8R1TY08_ONCVO</name>
<dbReference type="GO" id="GO:0043041">
    <property type="term" value="P:amino acid activation for nonribosomal peptide biosynthetic process"/>
    <property type="evidence" value="ECO:0007669"/>
    <property type="project" value="TreeGrafter"/>
</dbReference>
<dbReference type="SUPFAM" id="SSF56801">
    <property type="entry name" value="Acetyl-CoA synthetase-like"/>
    <property type="match status" value="1"/>
</dbReference>
<dbReference type="Gene3D" id="3.40.50.12780">
    <property type="entry name" value="N-terminal domain of ligase-like"/>
    <property type="match status" value="1"/>
</dbReference>
<dbReference type="SUPFAM" id="SSF50998">
    <property type="entry name" value="Quinoprotein alcohol dehydrogenase-like"/>
    <property type="match status" value="1"/>
</dbReference>
<dbReference type="Gene3D" id="3.30.300.30">
    <property type="match status" value="1"/>
</dbReference>
<dbReference type="SMART" id="SM00564">
    <property type="entry name" value="PQQ"/>
    <property type="match status" value="4"/>
</dbReference>
<dbReference type="InterPro" id="IPR045851">
    <property type="entry name" value="AMP-bd_C_sf"/>
</dbReference>
<dbReference type="InterPro" id="IPR052091">
    <property type="entry name" value="Beta-ala_Activ/Resist"/>
</dbReference>
<sequence length="923" mass="102860">MSTTPIAEAFSMIYVEELDNSCEMTVSHDDVMNGVSLIAEKLASYRNCLVAVVLPKHPAFVSAILGILETKNCFVCCSSIEMANSYRSAAVSCIISTIATEDNQLSMNIHGLQISFHHNGYYCLDEFGKDKICYLITTSGTLGERKEILVPYSCIMPNIWDFSRRFQITTFDVILFATAATFDPFVVEILLAVVNGAKLLIVPDSFRSVPSKLVDAIIKYGVTFIQMTPSQLKILPHNALTEIFAGRSTIRTIILGGEAFPINFIKRYHINDKFISLYNVYGITEVSCWASCHKIDWKETRVEIGQPLLGTKFNISKTGELLIGGSRRCFVNGKLSRAWLPTGDIVELTELGKIYWCDRSDDQQKINGINISLSGLAQKAEEYDGIQSALALRRQQSILLFVHVTNSATVQTDLCKTLAVGLPLIVICVDNWPVTGNGKADRRKLMQIFEQKTLVFTMEDLSKLFENFKINLRTDQQMTFKDLGLDSSRAAELTLKTEHLLKQRNFPLLQYLLSDTGTIAGFLDALDFNQNVRERNIIHSREIRIKPIENSVNVKLLWEYDLGKCIDATPVVENGSIFLGSHSGRFVSLSLDGTKKWEIEFGGRIEATACCQNGIIAVGCYDGYLYFLDEKSGRIIWKFATGNVIKSPSVLIDAGNKCLFGSHDKCLYLLDIKNQMILWKVLCDGSILSSPVLTGTTVLCATLRGEFLGVELDTGNILWKIQLAAPIFANLCVIEFSHRVLIANVKGLITLCDTRNGQIMYQYDIMECVFAAPVLFPDNSNNSNISVIVTQSSSLFLLQTDTLQLLWYIRIDGIGSFPRPPEILNSTGYLFIQDSSGTLLAIKGLRNLMRRNTDLEISTIEIVKVLKVPGETFGGVRILKTDETDISNSNSSNSSCSCKTTIASYRALIGSRDDRVRCFYFSL</sequence>
<protein>
    <submittedName>
        <fullName evidence="3">AMP-binding domain-containing protein</fullName>
    </submittedName>
</protein>
<evidence type="ECO:0000313" key="4">
    <source>
        <dbReference type="Proteomes" id="UP000024404"/>
    </source>
</evidence>
<accession>A0A8R1TY08</accession>
<dbReference type="InterPro" id="IPR000873">
    <property type="entry name" value="AMP-dep_synth/lig_dom"/>
</dbReference>
<proteinExistence type="predicted"/>
<dbReference type="InterPro" id="IPR002372">
    <property type="entry name" value="PQQ_rpt_dom"/>
</dbReference>
<evidence type="ECO:0000259" key="1">
    <source>
        <dbReference type="Pfam" id="PF00501"/>
    </source>
</evidence>
<organism evidence="3 4">
    <name type="scientific">Onchocerca volvulus</name>
    <dbReference type="NCBI Taxonomy" id="6282"/>
    <lineage>
        <taxon>Eukaryota</taxon>
        <taxon>Metazoa</taxon>
        <taxon>Ecdysozoa</taxon>
        <taxon>Nematoda</taxon>
        <taxon>Chromadorea</taxon>
        <taxon>Rhabditida</taxon>
        <taxon>Spirurina</taxon>
        <taxon>Spiruromorpha</taxon>
        <taxon>Filarioidea</taxon>
        <taxon>Onchocercidae</taxon>
        <taxon>Onchocerca</taxon>
    </lineage>
</organism>
<dbReference type="PANTHER" id="PTHR44394">
    <property type="entry name" value="BETA-ALANINE-ACTIVATING ENZYME"/>
    <property type="match status" value="1"/>
</dbReference>
<reference evidence="3" key="2">
    <citation type="submission" date="2022-06" db="UniProtKB">
        <authorList>
            <consortium name="EnsemblMetazoa"/>
        </authorList>
    </citation>
    <scope>IDENTIFICATION</scope>
</reference>
<feature type="domain" description="AMP-dependent synthetase/ligase" evidence="1">
    <location>
        <begin position="49"/>
        <end position="316"/>
    </location>
</feature>
<dbReference type="AlphaFoldDB" id="A0A8R1TY08"/>
<dbReference type="EMBL" id="CMVM020000231">
    <property type="status" value="NOT_ANNOTATED_CDS"/>
    <property type="molecule type" value="Genomic_DNA"/>
</dbReference>
<keyword evidence="4" id="KW-1185">Reference proteome</keyword>
<dbReference type="Pfam" id="PF00501">
    <property type="entry name" value="AMP-binding"/>
    <property type="match status" value="1"/>
</dbReference>
<evidence type="ECO:0000259" key="2">
    <source>
        <dbReference type="Pfam" id="PF13570"/>
    </source>
</evidence>
<dbReference type="InterPro" id="IPR042099">
    <property type="entry name" value="ANL_N_sf"/>
</dbReference>
<feature type="domain" description="Pyrrolo-quinoline quinone repeat" evidence="2">
    <location>
        <begin position="562"/>
        <end position="920"/>
    </location>
</feature>
<dbReference type="EnsemblMetazoa" id="OVOC7756.1">
    <property type="protein sequence ID" value="OVOC7756.1"/>
    <property type="gene ID" value="WBGene00244565"/>
</dbReference>
<dbReference type="Proteomes" id="UP000024404">
    <property type="component" value="Unassembled WGS sequence"/>
</dbReference>